<proteinExistence type="predicted"/>
<evidence type="ECO:0000313" key="2">
    <source>
        <dbReference type="Proteomes" id="UP000886998"/>
    </source>
</evidence>
<comment type="caution">
    <text evidence="1">The sequence shown here is derived from an EMBL/GenBank/DDBJ whole genome shotgun (WGS) entry which is preliminary data.</text>
</comment>
<dbReference type="EMBL" id="BMAV01004721">
    <property type="protein sequence ID" value="GFY45238.1"/>
    <property type="molecule type" value="Genomic_DNA"/>
</dbReference>
<reference evidence="1" key="1">
    <citation type="submission" date="2020-08" db="EMBL/GenBank/DDBJ databases">
        <title>Multicomponent nature underlies the extraordinary mechanical properties of spider dragline silk.</title>
        <authorList>
            <person name="Kono N."/>
            <person name="Nakamura H."/>
            <person name="Mori M."/>
            <person name="Yoshida Y."/>
            <person name="Ohtoshi R."/>
            <person name="Malay A.D."/>
            <person name="Moran D.A.P."/>
            <person name="Tomita M."/>
            <person name="Numata K."/>
            <person name="Arakawa K."/>
        </authorList>
    </citation>
    <scope>NUCLEOTIDE SEQUENCE</scope>
</reference>
<accession>A0A8X6X1H2</accession>
<gene>
    <name evidence="1" type="ORF">TNIN_68001</name>
</gene>
<protein>
    <submittedName>
        <fullName evidence="1">Uncharacterized protein</fullName>
    </submittedName>
</protein>
<dbReference type="Proteomes" id="UP000886998">
    <property type="component" value="Unassembled WGS sequence"/>
</dbReference>
<sequence length="182" mass="20914">MIFYNFNVTNCLHHSTEKVLSTSNKSKAVLALENKVPLSVVTNFPKTRFSSKCFKVTQTFPPLKTTFHPSKSLQVRPFIARKYFKNPRKPFALSLKGLDPLRKCIHSNWRRLNRPRYSKNLFPEATTDVYELPAYESDVINFARWRAYCTFEEVAFRGPPLSPASSPKNKRAKAAVCIVINV</sequence>
<keyword evidence="2" id="KW-1185">Reference proteome</keyword>
<organism evidence="1 2">
    <name type="scientific">Trichonephila inaurata madagascariensis</name>
    <dbReference type="NCBI Taxonomy" id="2747483"/>
    <lineage>
        <taxon>Eukaryota</taxon>
        <taxon>Metazoa</taxon>
        <taxon>Ecdysozoa</taxon>
        <taxon>Arthropoda</taxon>
        <taxon>Chelicerata</taxon>
        <taxon>Arachnida</taxon>
        <taxon>Araneae</taxon>
        <taxon>Araneomorphae</taxon>
        <taxon>Entelegynae</taxon>
        <taxon>Araneoidea</taxon>
        <taxon>Nephilidae</taxon>
        <taxon>Trichonephila</taxon>
        <taxon>Trichonephila inaurata</taxon>
    </lineage>
</organism>
<evidence type="ECO:0000313" key="1">
    <source>
        <dbReference type="EMBL" id="GFY45238.1"/>
    </source>
</evidence>
<dbReference type="AlphaFoldDB" id="A0A8X6X1H2"/>
<name>A0A8X6X1H2_9ARAC</name>